<protein>
    <submittedName>
        <fullName evidence="1">Uncharacterized protein</fullName>
    </submittedName>
</protein>
<dbReference type="EMBL" id="UGQF01000001">
    <property type="protein sequence ID" value="STZ02013.1"/>
    <property type="molecule type" value="Genomic_DNA"/>
</dbReference>
<proteinExistence type="predicted"/>
<accession>A0A378QRM5</accession>
<evidence type="ECO:0000313" key="1">
    <source>
        <dbReference type="EMBL" id="STZ02013.1"/>
    </source>
</evidence>
<gene>
    <name evidence="1" type="ORF">NCTC11012_00236</name>
</gene>
<sequence>MTYYTNDKGDIAKVIDYDRKSDTVTVVINDKAAVMAWDEFISEFKKIGVER</sequence>
<dbReference type="RefSeq" id="WP_158080726.1">
    <property type="nucleotide sequence ID" value="NZ_MXAP01000097.1"/>
</dbReference>
<dbReference type="AlphaFoldDB" id="A0A378QRM5"/>
<organism evidence="1 2">
    <name type="scientific">Moraxella equi</name>
    <dbReference type="NCBI Taxonomy" id="60442"/>
    <lineage>
        <taxon>Bacteria</taxon>
        <taxon>Pseudomonadati</taxon>
        <taxon>Pseudomonadota</taxon>
        <taxon>Gammaproteobacteria</taxon>
        <taxon>Moraxellales</taxon>
        <taxon>Moraxellaceae</taxon>
        <taxon>Moraxella</taxon>
    </lineage>
</organism>
<evidence type="ECO:0000313" key="2">
    <source>
        <dbReference type="Proteomes" id="UP000254618"/>
    </source>
</evidence>
<dbReference type="Proteomes" id="UP000254618">
    <property type="component" value="Unassembled WGS sequence"/>
</dbReference>
<reference evidence="1 2" key="1">
    <citation type="submission" date="2018-06" db="EMBL/GenBank/DDBJ databases">
        <authorList>
            <consortium name="Pathogen Informatics"/>
            <person name="Doyle S."/>
        </authorList>
    </citation>
    <scope>NUCLEOTIDE SEQUENCE [LARGE SCALE GENOMIC DNA]</scope>
    <source>
        <strain evidence="1 2">NCTC11012</strain>
    </source>
</reference>
<name>A0A378QRM5_9GAMM</name>